<comment type="caution">
    <text evidence="2">The sequence shown here is derived from an EMBL/GenBank/DDBJ whole genome shotgun (WGS) entry which is preliminary data.</text>
</comment>
<dbReference type="Pfam" id="PF24864">
    <property type="entry name" value="DUF7730"/>
    <property type="match status" value="1"/>
</dbReference>
<reference evidence="2 3" key="1">
    <citation type="journal article" date="2024" name="J. Plant Pathol.">
        <title>Sequence and assembly of the genome of Seiridium unicorne, isolate CBS 538.82, causal agent of cypress canker disease.</title>
        <authorList>
            <person name="Scali E."/>
            <person name="Rocca G.D."/>
            <person name="Danti R."/>
            <person name="Garbelotto M."/>
            <person name="Barberini S."/>
            <person name="Baroncelli R."/>
            <person name="Emiliani G."/>
        </authorList>
    </citation>
    <scope>NUCLEOTIDE SEQUENCE [LARGE SCALE GENOMIC DNA]</scope>
    <source>
        <strain evidence="2 3">BM-138-508</strain>
    </source>
</reference>
<gene>
    <name evidence="2" type="ORF">SUNI508_09357</name>
</gene>
<evidence type="ECO:0000313" key="3">
    <source>
        <dbReference type="Proteomes" id="UP001408356"/>
    </source>
</evidence>
<dbReference type="Proteomes" id="UP001408356">
    <property type="component" value="Unassembled WGS sequence"/>
</dbReference>
<name>A0ABR2UQD7_9PEZI</name>
<sequence>MHSSPFMSVPPEVRGLIYDYLFDNAGNKSLLIRSVSAGKLPFRNGQIRTRYHVLDRSLHRRCYETTYQLATKDAYFCTALMRVNRQLYNETSYLIYGKHCFDFGGDIEAVEPFLTDLTPGSRHLIKEVSLYKRGPIPMYENDRSEWRSVCRVLQAMGVVKKLRLVVQGGKPSVEWHGPKEFTAEDFRLLAELKHESLDWVNELAQVKIEELEVLPDVHYSPPPTCTNMLVFAAFSASIERGLTEFLRSQLRLA</sequence>
<dbReference type="PANTHER" id="PTHR42085">
    <property type="entry name" value="F-BOX DOMAIN-CONTAINING PROTEIN"/>
    <property type="match status" value="1"/>
</dbReference>
<proteinExistence type="predicted"/>
<accession>A0ABR2UQD7</accession>
<feature type="domain" description="DUF7730" evidence="1">
    <location>
        <begin position="3"/>
        <end position="176"/>
    </location>
</feature>
<dbReference type="InterPro" id="IPR038883">
    <property type="entry name" value="AN11006-like"/>
</dbReference>
<protein>
    <recommendedName>
        <fullName evidence="1">DUF7730 domain-containing protein</fullName>
    </recommendedName>
</protein>
<evidence type="ECO:0000259" key="1">
    <source>
        <dbReference type="Pfam" id="PF24864"/>
    </source>
</evidence>
<keyword evidence="3" id="KW-1185">Reference proteome</keyword>
<organism evidence="2 3">
    <name type="scientific">Seiridium unicorne</name>
    <dbReference type="NCBI Taxonomy" id="138068"/>
    <lineage>
        <taxon>Eukaryota</taxon>
        <taxon>Fungi</taxon>
        <taxon>Dikarya</taxon>
        <taxon>Ascomycota</taxon>
        <taxon>Pezizomycotina</taxon>
        <taxon>Sordariomycetes</taxon>
        <taxon>Xylariomycetidae</taxon>
        <taxon>Amphisphaeriales</taxon>
        <taxon>Sporocadaceae</taxon>
        <taxon>Seiridium</taxon>
    </lineage>
</organism>
<evidence type="ECO:0000313" key="2">
    <source>
        <dbReference type="EMBL" id="KAK9416885.1"/>
    </source>
</evidence>
<dbReference type="InterPro" id="IPR056632">
    <property type="entry name" value="DUF7730"/>
</dbReference>
<dbReference type="EMBL" id="JARVKF010000403">
    <property type="protein sequence ID" value="KAK9416885.1"/>
    <property type="molecule type" value="Genomic_DNA"/>
</dbReference>
<dbReference type="PANTHER" id="PTHR42085:SF1">
    <property type="entry name" value="F-BOX DOMAIN-CONTAINING PROTEIN"/>
    <property type="match status" value="1"/>
</dbReference>